<sequence>MNKCTSICILILSLAFTLFLLFSIYKKLNIPELIANKSRIKTPWKRFLINFFICISVSTIWIGVCEMFSIHEYTFRVVQGIVIGIFLSFIPEFVSNSYKF</sequence>
<keyword evidence="1" id="KW-1133">Transmembrane helix</keyword>
<protein>
    <submittedName>
        <fullName evidence="2">Uncharacterized protein</fullName>
    </submittedName>
</protein>
<dbReference type="Proteomes" id="UP000198619">
    <property type="component" value="Unassembled WGS sequence"/>
</dbReference>
<keyword evidence="3" id="KW-1185">Reference proteome</keyword>
<proteinExistence type="predicted"/>
<gene>
    <name evidence="2" type="ORF">SAMN04488528_102523</name>
</gene>
<keyword evidence="1" id="KW-0472">Membrane</keyword>
<feature type="transmembrane region" description="Helical" evidence="1">
    <location>
        <begin position="76"/>
        <end position="94"/>
    </location>
</feature>
<feature type="transmembrane region" description="Helical" evidence="1">
    <location>
        <begin position="47"/>
        <end position="70"/>
    </location>
</feature>
<organism evidence="2 3">
    <name type="scientific">Clostridium frigidicarnis</name>
    <dbReference type="NCBI Taxonomy" id="84698"/>
    <lineage>
        <taxon>Bacteria</taxon>
        <taxon>Bacillati</taxon>
        <taxon>Bacillota</taxon>
        <taxon>Clostridia</taxon>
        <taxon>Eubacteriales</taxon>
        <taxon>Clostridiaceae</taxon>
        <taxon>Clostridium</taxon>
    </lineage>
</organism>
<dbReference type="AlphaFoldDB" id="A0A1I0ZUE3"/>
<feature type="transmembrane region" description="Helical" evidence="1">
    <location>
        <begin position="6"/>
        <end position="26"/>
    </location>
</feature>
<accession>A0A1I0ZUE3</accession>
<dbReference type="RefSeq" id="WP_090042293.1">
    <property type="nucleotide sequence ID" value="NZ_FOKI01000025.1"/>
</dbReference>
<dbReference type="EMBL" id="FOKI01000025">
    <property type="protein sequence ID" value="SFB29151.1"/>
    <property type="molecule type" value="Genomic_DNA"/>
</dbReference>
<evidence type="ECO:0000313" key="3">
    <source>
        <dbReference type="Proteomes" id="UP000198619"/>
    </source>
</evidence>
<keyword evidence="1" id="KW-0812">Transmembrane</keyword>
<reference evidence="2 3" key="1">
    <citation type="submission" date="2016-10" db="EMBL/GenBank/DDBJ databases">
        <authorList>
            <person name="de Groot N.N."/>
        </authorList>
    </citation>
    <scope>NUCLEOTIDE SEQUENCE [LARGE SCALE GENOMIC DNA]</scope>
    <source>
        <strain evidence="2 3">DSM 12271</strain>
    </source>
</reference>
<evidence type="ECO:0000256" key="1">
    <source>
        <dbReference type="SAM" id="Phobius"/>
    </source>
</evidence>
<name>A0A1I0ZUE3_9CLOT</name>
<evidence type="ECO:0000313" key="2">
    <source>
        <dbReference type="EMBL" id="SFB29151.1"/>
    </source>
</evidence>